<dbReference type="GO" id="GO:0008168">
    <property type="term" value="F:methyltransferase activity"/>
    <property type="evidence" value="ECO:0007669"/>
    <property type="project" value="UniProtKB-KW"/>
</dbReference>
<gene>
    <name evidence="1" type="primary">Hr</name>
    <name evidence="1" type="ORF">CRYUND_R15590</name>
</gene>
<comment type="caution">
    <text evidence="1">The sequence shown here is derived from an EMBL/GenBank/DDBJ whole genome shotgun (WGS) entry which is preliminary data.</text>
</comment>
<accession>A0A7K4L9K1</accession>
<dbReference type="GO" id="GO:0032259">
    <property type="term" value="P:methylation"/>
    <property type="evidence" value="ECO:0007669"/>
    <property type="project" value="UniProtKB-KW"/>
</dbReference>
<feature type="non-terminal residue" evidence="1">
    <location>
        <position position="1"/>
    </location>
</feature>
<evidence type="ECO:0000313" key="2">
    <source>
        <dbReference type="Proteomes" id="UP000534426"/>
    </source>
</evidence>
<keyword evidence="2" id="KW-1185">Reference proteome</keyword>
<keyword evidence="1" id="KW-0489">Methyltransferase</keyword>
<dbReference type="AlphaFoldDB" id="A0A7K4L9K1"/>
<evidence type="ECO:0000313" key="1">
    <source>
        <dbReference type="EMBL" id="NWJ00952.1"/>
    </source>
</evidence>
<organism evidence="1 2">
    <name type="scientific">Crypturellus undulatus</name>
    <dbReference type="NCBI Taxonomy" id="48396"/>
    <lineage>
        <taxon>Eukaryota</taxon>
        <taxon>Metazoa</taxon>
        <taxon>Chordata</taxon>
        <taxon>Craniata</taxon>
        <taxon>Vertebrata</taxon>
        <taxon>Euteleostomi</taxon>
        <taxon>Archelosauria</taxon>
        <taxon>Archosauria</taxon>
        <taxon>Dinosauria</taxon>
        <taxon>Saurischia</taxon>
        <taxon>Theropoda</taxon>
        <taxon>Coelurosauria</taxon>
        <taxon>Aves</taxon>
        <taxon>Palaeognathae</taxon>
        <taxon>Tinamiformes</taxon>
        <taxon>Tinamidae</taxon>
        <taxon>Crypturellus</taxon>
    </lineage>
</organism>
<proteinExistence type="predicted"/>
<protein>
    <submittedName>
        <fullName evidence="1">HAIR demethylase</fullName>
    </submittedName>
</protein>
<dbReference type="Proteomes" id="UP000534426">
    <property type="component" value="Unassembled WGS sequence"/>
</dbReference>
<sequence length="67" mass="6923">SPGQVQTLTGTVSVEQQFLSPESAARLRDPSASTTGATGTARCIRAQLDAMIFSAVREAVGVLQGCK</sequence>
<reference evidence="1 2" key="1">
    <citation type="submission" date="2019-09" db="EMBL/GenBank/DDBJ databases">
        <title>Bird 10,000 Genomes (B10K) Project - Family phase.</title>
        <authorList>
            <person name="Zhang G."/>
        </authorList>
    </citation>
    <scope>NUCLEOTIDE SEQUENCE [LARGE SCALE GENOMIC DNA]</scope>
    <source>
        <strain evidence="1">B10K-MSB-37135</strain>
        <tissue evidence="1">Heart</tissue>
    </source>
</reference>
<name>A0A7K4L9K1_9AVES</name>
<dbReference type="EMBL" id="VWPW01006497">
    <property type="protein sequence ID" value="NWJ00952.1"/>
    <property type="molecule type" value="Genomic_DNA"/>
</dbReference>
<feature type="non-terminal residue" evidence="1">
    <location>
        <position position="67"/>
    </location>
</feature>
<keyword evidence="1" id="KW-0808">Transferase</keyword>